<evidence type="ECO:0000256" key="4">
    <source>
        <dbReference type="ARBA" id="ARBA00022679"/>
    </source>
</evidence>
<dbReference type="InterPro" id="IPR018022">
    <property type="entry name" value="IPT"/>
</dbReference>
<comment type="cofactor">
    <cofactor evidence="1 10">
        <name>Mg(2+)</name>
        <dbReference type="ChEBI" id="CHEBI:18420"/>
    </cofactor>
</comment>
<proteinExistence type="inferred from homology"/>
<dbReference type="NCBIfam" id="TIGR00174">
    <property type="entry name" value="miaA"/>
    <property type="match status" value="1"/>
</dbReference>
<dbReference type="HAMAP" id="MF_00185">
    <property type="entry name" value="IPP_trans"/>
    <property type="match status" value="1"/>
</dbReference>
<reference evidence="14" key="1">
    <citation type="submission" date="2020-10" db="EMBL/GenBank/DDBJ databases">
        <authorList>
            <person name="Gilroy R."/>
        </authorList>
    </citation>
    <scope>NUCLEOTIDE SEQUENCE</scope>
    <source>
        <strain evidence="14">CHK176-6737</strain>
    </source>
</reference>
<evidence type="ECO:0000256" key="13">
    <source>
        <dbReference type="RuleBase" id="RU003785"/>
    </source>
</evidence>
<evidence type="ECO:0000256" key="5">
    <source>
        <dbReference type="ARBA" id="ARBA00022694"/>
    </source>
</evidence>
<comment type="function">
    <text evidence="2 10 12">Catalyzes the transfer of a dimethylallyl group onto the adenine at position 37 in tRNAs that read codons beginning with uridine, leading to the formation of N6-(dimethylallyl)adenosine (i(6)A).</text>
</comment>
<dbReference type="InterPro" id="IPR027417">
    <property type="entry name" value="P-loop_NTPase"/>
</dbReference>
<dbReference type="EC" id="2.5.1.75" evidence="10"/>
<dbReference type="Gene3D" id="3.40.50.300">
    <property type="entry name" value="P-loop containing nucleotide triphosphate hydrolases"/>
    <property type="match status" value="1"/>
</dbReference>
<protein>
    <recommendedName>
        <fullName evidence="10">tRNA dimethylallyltransferase</fullName>
        <ecNumber evidence="10">2.5.1.75</ecNumber>
    </recommendedName>
    <alternativeName>
        <fullName evidence="10">Dimethylallyl diphosphate:tRNA dimethylallyltransferase</fullName>
        <shortName evidence="10">DMAPP:tRNA dimethylallyltransferase</shortName>
        <shortName evidence="10">DMATase</shortName>
    </alternativeName>
    <alternativeName>
        <fullName evidence="10">Isopentenyl-diphosphate:tRNA isopentenyltransferase</fullName>
        <shortName evidence="10">IPP transferase</shortName>
        <shortName evidence="10">IPPT</shortName>
        <shortName evidence="10">IPTase</shortName>
    </alternativeName>
</protein>
<evidence type="ECO:0000256" key="1">
    <source>
        <dbReference type="ARBA" id="ARBA00001946"/>
    </source>
</evidence>
<evidence type="ECO:0000256" key="6">
    <source>
        <dbReference type="ARBA" id="ARBA00022741"/>
    </source>
</evidence>
<keyword evidence="4 10" id="KW-0808">Transferase</keyword>
<comment type="subunit">
    <text evidence="10">Monomer.</text>
</comment>
<evidence type="ECO:0000256" key="9">
    <source>
        <dbReference type="ARBA" id="ARBA00049563"/>
    </source>
</evidence>
<dbReference type="InterPro" id="IPR039657">
    <property type="entry name" value="Dimethylallyltransferase"/>
</dbReference>
<keyword evidence="8 10" id="KW-0460">Magnesium</keyword>
<comment type="caution">
    <text evidence="10">Lacks conserved residue(s) required for the propagation of feature annotation.</text>
</comment>
<keyword evidence="7 10" id="KW-0067">ATP-binding</keyword>
<evidence type="ECO:0000313" key="15">
    <source>
        <dbReference type="Proteomes" id="UP000824125"/>
    </source>
</evidence>
<organism evidence="14 15">
    <name type="scientific">Candidatus Scybalenecus merdavium</name>
    <dbReference type="NCBI Taxonomy" id="2840939"/>
    <lineage>
        <taxon>Bacteria</taxon>
        <taxon>Bacillati</taxon>
        <taxon>Bacillota</taxon>
        <taxon>Clostridia</taxon>
        <taxon>Eubacteriales</taxon>
        <taxon>Oscillospiraceae</taxon>
        <taxon>Oscillospiraceae incertae sedis</taxon>
        <taxon>Candidatus Scybalenecus</taxon>
    </lineage>
</organism>
<evidence type="ECO:0000256" key="7">
    <source>
        <dbReference type="ARBA" id="ARBA00022840"/>
    </source>
</evidence>
<keyword evidence="6 10" id="KW-0547">Nucleotide-binding</keyword>
<dbReference type="PANTHER" id="PTHR11088:SF60">
    <property type="entry name" value="TRNA DIMETHYLALLYLTRANSFERASE"/>
    <property type="match status" value="1"/>
</dbReference>
<dbReference type="EMBL" id="DVNM01000015">
    <property type="protein sequence ID" value="HIU68907.1"/>
    <property type="molecule type" value="Genomic_DNA"/>
</dbReference>
<feature type="binding site" evidence="10">
    <location>
        <begin position="11"/>
        <end position="18"/>
    </location>
    <ligand>
        <name>ATP</name>
        <dbReference type="ChEBI" id="CHEBI:30616"/>
    </ligand>
</feature>
<feature type="site" description="Interaction with substrate tRNA" evidence="10">
    <location>
        <position position="125"/>
    </location>
</feature>
<feature type="region of interest" description="Interaction with substrate tRNA" evidence="10">
    <location>
        <begin position="36"/>
        <end position="39"/>
    </location>
</feature>
<dbReference type="GO" id="GO:0006400">
    <property type="term" value="P:tRNA modification"/>
    <property type="evidence" value="ECO:0007669"/>
    <property type="project" value="TreeGrafter"/>
</dbReference>
<evidence type="ECO:0000256" key="12">
    <source>
        <dbReference type="RuleBase" id="RU003784"/>
    </source>
</evidence>
<name>A0A9D1MUM0_9FIRM</name>
<accession>A0A9D1MUM0</accession>
<reference evidence="14" key="2">
    <citation type="journal article" date="2021" name="PeerJ">
        <title>Extensive microbial diversity within the chicken gut microbiome revealed by metagenomics and culture.</title>
        <authorList>
            <person name="Gilroy R."/>
            <person name="Ravi A."/>
            <person name="Getino M."/>
            <person name="Pursley I."/>
            <person name="Horton D.L."/>
            <person name="Alikhan N.F."/>
            <person name="Baker D."/>
            <person name="Gharbi K."/>
            <person name="Hall N."/>
            <person name="Watson M."/>
            <person name="Adriaenssens E.M."/>
            <person name="Foster-Nyarko E."/>
            <person name="Jarju S."/>
            <person name="Secka A."/>
            <person name="Antonio M."/>
            <person name="Oren A."/>
            <person name="Chaudhuri R.R."/>
            <person name="La Ragione R."/>
            <person name="Hildebrand F."/>
            <person name="Pallen M.J."/>
        </authorList>
    </citation>
    <scope>NUCLEOTIDE SEQUENCE</scope>
    <source>
        <strain evidence="14">CHK176-6737</strain>
    </source>
</reference>
<dbReference type="Gene3D" id="1.10.20.140">
    <property type="match status" value="1"/>
</dbReference>
<keyword evidence="5 10" id="KW-0819">tRNA processing</keyword>
<dbReference type="GO" id="GO:0052381">
    <property type="term" value="F:tRNA dimethylallyltransferase activity"/>
    <property type="evidence" value="ECO:0007669"/>
    <property type="project" value="UniProtKB-UniRule"/>
</dbReference>
<gene>
    <name evidence="10 14" type="primary">miaA</name>
    <name evidence="14" type="ORF">IAD23_02980</name>
</gene>
<comment type="catalytic activity">
    <reaction evidence="9 10 11">
        <text>adenosine(37) in tRNA + dimethylallyl diphosphate = N(6)-dimethylallyladenosine(37) in tRNA + diphosphate</text>
        <dbReference type="Rhea" id="RHEA:26482"/>
        <dbReference type="Rhea" id="RHEA-COMP:10162"/>
        <dbReference type="Rhea" id="RHEA-COMP:10375"/>
        <dbReference type="ChEBI" id="CHEBI:33019"/>
        <dbReference type="ChEBI" id="CHEBI:57623"/>
        <dbReference type="ChEBI" id="CHEBI:74411"/>
        <dbReference type="ChEBI" id="CHEBI:74415"/>
        <dbReference type="EC" id="2.5.1.75"/>
    </reaction>
</comment>
<evidence type="ECO:0000256" key="8">
    <source>
        <dbReference type="ARBA" id="ARBA00022842"/>
    </source>
</evidence>
<dbReference type="SUPFAM" id="SSF52540">
    <property type="entry name" value="P-loop containing nucleoside triphosphate hydrolases"/>
    <property type="match status" value="1"/>
</dbReference>
<evidence type="ECO:0000313" key="14">
    <source>
        <dbReference type="EMBL" id="HIU68907.1"/>
    </source>
</evidence>
<comment type="similarity">
    <text evidence="3 10 13">Belongs to the IPP transferase family.</text>
</comment>
<comment type="caution">
    <text evidence="14">The sequence shown here is derived from an EMBL/GenBank/DDBJ whole genome shotgun (WGS) entry which is preliminary data.</text>
</comment>
<evidence type="ECO:0000256" key="10">
    <source>
        <dbReference type="HAMAP-Rule" id="MF_00185"/>
    </source>
</evidence>
<dbReference type="AlphaFoldDB" id="A0A9D1MUM0"/>
<dbReference type="Proteomes" id="UP000824125">
    <property type="component" value="Unassembled WGS sequence"/>
</dbReference>
<evidence type="ECO:0000256" key="2">
    <source>
        <dbReference type="ARBA" id="ARBA00003213"/>
    </source>
</evidence>
<dbReference type="PANTHER" id="PTHR11088">
    <property type="entry name" value="TRNA DIMETHYLALLYLTRANSFERASE"/>
    <property type="match status" value="1"/>
</dbReference>
<feature type="binding site" evidence="10">
    <location>
        <begin position="13"/>
        <end position="18"/>
    </location>
    <ligand>
        <name>substrate</name>
    </ligand>
</feature>
<evidence type="ECO:0000256" key="3">
    <source>
        <dbReference type="ARBA" id="ARBA00005842"/>
    </source>
</evidence>
<evidence type="ECO:0000256" key="11">
    <source>
        <dbReference type="RuleBase" id="RU003783"/>
    </source>
</evidence>
<dbReference type="Pfam" id="PF01715">
    <property type="entry name" value="IPPT"/>
    <property type="match status" value="1"/>
</dbReference>
<feature type="site" description="Interaction with substrate tRNA" evidence="10">
    <location>
        <position position="102"/>
    </location>
</feature>
<dbReference type="GO" id="GO:0005524">
    <property type="term" value="F:ATP binding"/>
    <property type="evidence" value="ECO:0007669"/>
    <property type="project" value="UniProtKB-UniRule"/>
</dbReference>
<sequence length="312" mass="34505">MSRMKVIAVVGPTASGKTALAVQLARMLGGEVIGADSMQIYRGMPVATAAPTVQECMGVPYHLVGFLPQTAAFSAADFSRLAAEKVTEITARGHVPILAGGTGLFIDSFLKNIVFSPVQADAQLRARLAGQDKETLYETLRRIDPQAAEKIHPNNVRRVIRALEMYYTSGETKSALDARAAAQPSPYSPCYIGIDYRDRSRLYARIDRRVDEMVANGLVEEARRVLVSPAKTSAQAIGHKELAPYFSGEITLEAALENIRRETRRYAKRQQTWFRRNAGIHWFYADDYADVAELYRAAGATAKEFLNEKETD</sequence>